<organism evidence="1 2">
    <name type="scientific">Curtobacterium aetherium</name>
    <dbReference type="NCBI Taxonomy" id="2841594"/>
    <lineage>
        <taxon>Bacteria</taxon>
        <taxon>Bacillati</taxon>
        <taxon>Actinomycetota</taxon>
        <taxon>Actinomycetes</taxon>
        <taxon>Micrococcales</taxon>
        <taxon>Microbacteriaceae</taxon>
        <taxon>Curtobacterium</taxon>
    </lineage>
</organism>
<reference evidence="1" key="1">
    <citation type="submission" date="2021-06" db="EMBL/GenBank/DDBJ databases">
        <authorList>
            <person name="Ellington A.J."/>
            <person name="Bryan N.C."/>
            <person name="Christner B.C."/>
            <person name="Reisch C.R."/>
        </authorList>
    </citation>
    <scope>NUCLEOTIDE SEQUENCE</scope>
    <source>
        <strain evidence="1">L6-1</strain>
    </source>
</reference>
<evidence type="ECO:0000313" key="2">
    <source>
        <dbReference type="Proteomes" id="UP000681794"/>
    </source>
</evidence>
<evidence type="ECO:0000313" key="1">
    <source>
        <dbReference type="EMBL" id="QWS32428.1"/>
    </source>
</evidence>
<protein>
    <submittedName>
        <fullName evidence="1">Alpha/beta hydrolase family protein</fullName>
    </submittedName>
</protein>
<dbReference type="Proteomes" id="UP000681794">
    <property type="component" value="Chromosome"/>
</dbReference>
<keyword evidence="1" id="KW-0378">Hydrolase</keyword>
<proteinExistence type="predicted"/>
<dbReference type="EMBL" id="CP076544">
    <property type="protein sequence ID" value="QWS32428.1"/>
    <property type="molecule type" value="Genomic_DNA"/>
</dbReference>
<sequence>MTFTRTCAWVPVGDATLVSGFEDHLAENAADAAWLERIADAFAAAGGGSLSDGVLDVAGASRLPRELERVLDPSSTTVEVAAAWRALGLSGQDVDALPLTTKLQLAGLDGLPAAVRDTASRAVLRAAVADPGRVYRMLGLPYTYGAVGLEEFTRQVEALRDGLERADQSAARLAPPSAQVAQLVGFGASNGALVAAISLGDLDTASNVTVNVPGATTTVGSAPEKVRAAHGLLSTAARQGQESSFAVVSWFGYRAPSFPEVPGQGRASTGGANLASFLDGTVDSRADSPPRSVTVLGHSYGSTTAAEALAQTRHRIDSFVTYGSVGFTDATKPDQLNVDRVFATEGQNDHVAALGRSTRTDPRNLPEVEVFSSEAAPVRRQSRATTCTQSTESGTSRPGRRLHATSPRSSRTGSHDADHDHKTARDRRRCPDPRVDGQLHSRRKTHAEGRSRSNTCRCLGTRSAPGIQPVPGALRGDATSTGCGTARGPRGGVGLERWRRQPADRWRRPRSPSRRGRRQQLLPRVEQSLDPGGSHGFQSRPRPDDRLLRAPRRGHAHRADRRHLLPRRQRP</sequence>
<name>A0ACD1E0J7_9MICO</name>
<accession>A0ACD1E0J7</accession>
<gene>
    <name evidence="1" type="ORF">KM842_08955</name>
</gene>
<keyword evidence="2" id="KW-1185">Reference proteome</keyword>